<dbReference type="EMBL" id="JACCBB010000001">
    <property type="protein sequence ID" value="NYD24771.1"/>
    <property type="molecule type" value="Genomic_DNA"/>
</dbReference>
<gene>
    <name evidence="2" type="ORF">BJ968_004311</name>
</gene>
<keyword evidence="3" id="KW-1185">Reference proteome</keyword>
<sequence length="174" mass="18785">MSREWIVNEAVAIVRAEGLEEGLEKATVRRVAQALDTGRSPLHAYVADTAELRAAVLDELLAPVVEPPAAARAARWRTNPEEVLTAYRDVLLAHPGLARSALVLRPHGPRAVRLHDRVLELLPAGGVDAARAAWGWTCCCSTSPPPPPSTARHRRTATRGEGPHRESVTSARVP</sequence>
<organism evidence="2 3">
    <name type="scientific">Kineococcus aurantiacus</name>
    <dbReference type="NCBI Taxonomy" id="37633"/>
    <lineage>
        <taxon>Bacteria</taxon>
        <taxon>Bacillati</taxon>
        <taxon>Actinomycetota</taxon>
        <taxon>Actinomycetes</taxon>
        <taxon>Kineosporiales</taxon>
        <taxon>Kineosporiaceae</taxon>
        <taxon>Kineococcus</taxon>
    </lineage>
</organism>
<reference evidence="2 3" key="1">
    <citation type="submission" date="2020-07" db="EMBL/GenBank/DDBJ databases">
        <title>Sequencing the genomes of 1000 actinobacteria strains.</title>
        <authorList>
            <person name="Klenk H.-P."/>
        </authorList>
    </citation>
    <scope>NUCLEOTIDE SEQUENCE [LARGE SCALE GENOMIC DNA]</scope>
    <source>
        <strain evidence="2 3">DSM 7487</strain>
    </source>
</reference>
<dbReference type="InterPro" id="IPR036271">
    <property type="entry name" value="Tet_transcr_reg_TetR-rel_C_sf"/>
</dbReference>
<evidence type="ECO:0000256" key="1">
    <source>
        <dbReference type="SAM" id="MobiDB-lite"/>
    </source>
</evidence>
<dbReference type="SUPFAM" id="SSF46689">
    <property type="entry name" value="Homeodomain-like"/>
    <property type="match status" value="1"/>
</dbReference>
<feature type="region of interest" description="Disordered" evidence="1">
    <location>
        <begin position="142"/>
        <end position="174"/>
    </location>
</feature>
<name>A0A7Y9J2Z1_9ACTN</name>
<protein>
    <submittedName>
        <fullName evidence="2">AcrR family transcriptional regulator</fullName>
    </submittedName>
</protein>
<dbReference type="SUPFAM" id="SSF48498">
    <property type="entry name" value="Tetracyclin repressor-like, C-terminal domain"/>
    <property type="match status" value="1"/>
</dbReference>
<dbReference type="Gene3D" id="1.10.357.10">
    <property type="entry name" value="Tetracycline Repressor, domain 2"/>
    <property type="match status" value="1"/>
</dbReference>
<comment type="caution">
    <text evidence="2">The sequence shown here is derived from an EMBL/GenBank/DDBJ whole genome shotgun (WGS) entry which is preliminary data.</text>
</comment>
<dbReference type="RefSeq" id="WP_179755397.1">
    <property type="nucleotide sequence ID" value="NZ_BAAAGN010000015.1"/>
</dbReference>
<evidence type="ECO:0000313" key="3">
    <source>
        <dbReference type="Proteomes" id="UP000521922"/>
    </source>
</evidence>
<dbReference type="Proteomes" id="UP000521922">
    <property type="component" value="Unassembled WGS sequence"/>
</dbReference>
<accession>A0A7Y9J2Z1</accession>
<evidence type="ECO:0000313" key="2">
    <source>
        <dbReference type="EMBL" id="NYD24771.1"/>
    </source>
</evidence>
<dbReference type="AlphaFoldDB" id="A0A7Y9J2Z1"/>
<proteinExistence type="predicted"/>
<dbReference type="InterPro" id="IPR009057">
    <property type="entry name" value="Homeodomain-like_sf"/>
</dbReference>